<dbReference type="AlphaFoldDB" id="A0A8H3UMU3"/>
<evidence type="ECO:0000256" key="1">
    <source>
        <dbReference type="SAM" id="MobiDB-lite"/>
    </source>
</evidence>
<evidence type="ECO:0000313" key="2">
    <source>
        <dbReference type="EMBL" id="KAE9973010.1"/>
    </source>
</evidence>
<organism evidence="2 4">
    <name type="scientific">Venturia inaequalis</name>
    <name type="common">Apple scab fungus</name>
    <dbReference type="NCBI Taxonomy" id="5025"/>
    <lineage>
        <taxon>Eukaryota</taxon>
        <taxon>Fungi</taxon>
        <taxon>Dikarya</taxon>
        <taxon>Ascomycota</taxon>
        <taxon>Pezizomycotina</taxon>
        <taxon>Dothideomycetes</taxon>
        <taxon>Pleosporomycetidae</taxon>
        <taxon>Venturiales</taxon>
        <taxon>Venturiaceae</taxon>
        <taxon>Venturia</taxon>
    </lineage>
</organism>
<reference evidence="2 4" key="1">
    <citation type="submission" date="2019-11" db="EMBL/GenBank/DDBJ databases">
        <title>Venturia inaequalis Genome Resource.</title>
        <authorList>
            <person name="Lichtner F.J."/>
        </authorList>
    </citation>
    <scope>NUCLEOTIDE SEQUENCE [LARGE SCALE GENOMIC DNA]</scope>
    <source>
        <strain evidence="2">Bline_iso_100314</strain>
        <strain evidence="3 5">DMI_063113</strain>
    </source>
</reference>
<gene>
    <name evidence="2" type="ORF">BLS_003788</name>
    <name evidence="3" type="ORF">EG327_001528</name>
</gene>
<name>A0A8H3UMU3_VENIN</name>
<accession>A0A8H3UMU3</accession>
<proteinExistence type="predicted"/>
<dbReference type="Proteomes" id="UP000490939">
    <property type="component" value="Unassembled WGS sequence"/>
</dbReference>
<keyword evidence="5" id="KW-1185">Reference proteome</keyword>
<dbReference type="EMBL" id="WNWR01000141">
    <property type="protein sequence ID" value="KAE9990346.1"/>
    <property type="molecule type" value="Genomic_DNA"/>
</dbReference>
<feature type="region of interest" description="Disordered" evidence="1">
    <location>
        <begin position="18"/>
        <end position="47"/>
    </location>
</feature>
<protein>
    <submittedName>
        <fullName evidence="2">Uncharacterized protein</fullName>
    </submittedName>
</protein>
<comment type="caution">
    <text evidence="2">The sequence shown here is derived from an EMBL/GenBank/DDBJ whole genome shotgun (WGS) entry which is preliminary data.</text>
</comment>
<evidence type="ECO:0000313" key="4">
    <source>
        <dbReference type="Proteomes" id="UP000433883"/>
    </source>
</evidence>
<evidence type="ECO:0000313" key="5">
    <source>
        <dbReference type="Proteomes" id="UP000490939"/>
    </source>
</evidence>
<dbReference type="EMBL" id="WNWQ01000246">
    <property type="protein sequence ID" value="KAE9973010.1"/>
    <property type="molecule type" value="Genomic_DNA"/>
</dbReference>
<sequence>MRHNGELAAQSKYFSSHLKTPTNRITKRQRNKAETETMGPQDPEQESRGKTFVKVFRYLIAIFFDAVDENDMTKISYLLVPRPKEHCDRIAEPDLDKASAEVFP</sequence>
<evidence type="ECO:0000313" key="3">
    <source>
        <dbReference type="EMBL" id="KAE9990346.1"/>
    </source>
</evidence>
<dbReference type="Proteomes" id="UP000433883">
    <property type="component" value="Unassembled WGS sequence"/>
</dbReference>